<keyword evidence="1" id="KW-0472">Membrane</keyword>
<dbReference type="Gene3D" id="3.90.1720.10">
    <property type="entry name" value="endopeptidase domain like (from Nostoc punctiforme)"/>
    <property type="match status" value="1"/>
</dbReference>
<dbReference type="Pfam" id="PF18013">
    <property type="entry name" value="Phage_lysozyme2"/>
    <property type="match status" value="1"/>
</dbReference>
<comment type="caution">
    <text evidence="3">The sequence shown here is derived from an EMBL/GenBank/DDBJ whole genome shotgun (WGS) entry which is preliminary data.</text>
</comment>
<reference evidence="3 4" key="1">
    <citation type="submission" date="2018-10" db="EMBL/GenBank/DDBJ databases">
        <title>Draft genome sequence of Weissella viridescens UCO-SMC3.</title>
        <authorList>
            <person name="Garcia-Cancino A."/>
            <person name="Espinoza-Monje M."/>
            <person name="Albarracin L."/>
            <person name="Garcia-Castillo V."/>
            <person name="Campos-Martin J."/>
            <person name="Nakano Y."/>
            <person name="Guitierrez-Zamorano C."/>
            <person name="Ikeda-Ohtsubo W."/>
            <person name="Morita H."/>
            <person name="Kitazawa H."/>
            <person name="Villena J."/>
        </authorList>
    </citation>
    <scope>NUCLEOTIDE SEQUENCE [LARGE SCALE GENOMIC DNA]</scope>
    <source>
        <strain evidence="3 4">UCO-SMC3</strain>
    </source>
</reference>
<feature type="transmembrane region" description="Helical" evidence="1">
    <location>
        <begin position="12"/>
        <end position="35"/>
    </location>
</feature>
<evidence type="ECO:0000313" key="4">
    <source>
        <dbReference type="Proteomes" id="UP000275836"/>
    </source>
</evidence>
<evidence type="ECO:0000259" key="2">
    <source>
        <dbReference type="PROSITE" id="PS50911"/>
    </source>
</evidence>
<sequence length="395" mass="42572">MESIRNTSLFMRLSPVLGVITMFVFILLIAILSIFGTDTSCENNVDSQAPVVSTGDSNGDWKNKGSKVYKNMQYASERFKKMGFSGDQIAVVLACGWKESNFDPTIVNPGGQVKGVFQWGTGGVNGNRYGNTQDTIASQMDLTETELKGPYRSVYNKLLSSTTMPGAEETWDVGYEGLPAGDTAQRKSSQIMADAQSIKQTFKLDFSAQKTHSQLGQDAKDNAKLNNDSVTNLSEKLGCDTPAPVSGQSSGAPVKAVPAKYKGKIQFNDSRATNYSDNRYPFGQCTWYVYNRMKQTGHPVPWFSGDGGNGSGWGSAAKAHGLKTQANNPKAGWAVSFQGGQYGAVAPYGHIAFVEYVNPDGSFLVSECNVVNGGSGTISFREFKNGNGLTFIQGK</sequence>
<evidence type="ECO:0000256" key="1">
    <source>
        <dbReference type="SAM" id="Phobius"/>
    </source>
</evidence>
<dbReference type="Proteomes" id="UP000275836">
    <property type="component" value="Unassembled WGS sequence"/>
</dbReference>
<dbReference type="EMBL" id="RHGY01000015">
    <property type="protein sequence ID" value="RRG17327.1"/>
    <property type="molecule type" value="Genomic_DNA"/>
</dbReference>
<name>A0A3P2R940_WEIVI</name>
<dbReference type="InterPro" id="IPR007921">
    <property type="entry name" value="CHAP_dom"/>
</dbReference>
<dbReference type="AlphaFoldDB" id="A0A3P2R940"/>
<feature type="domain" description="Peptidase C51" evidence="2">
    <location>
        <begin position="260"/>
        <end position="393"/>
    </location>
</feature>
<keyword evidence="1" id="KW-1133">Transmembrane helix</keyword>
<organism evidence="3 4">
    <name type="scientific">Weissella viridescens</name>
    <name type="common">Lactobacillus viridescens</name>
    <dbReference type="NCBI Taxonomy" id="1629"/>
    <lineage>
        <taxon>Bacteria</taxon>
        <taxon>Bacillati</taxon>
        <taxon>Bacillota</taxon>
        <taxon>Bacilli</taxon>
        <taxon>Lactobacillales</taxon>
        <taxon>Lactobacillaceae</taxon>
        <taxon>Weissella</taxon>
    </lineage>
</organism>
<dbReference type="InterPro" id="IPR041219">
    <property type="entry name" value="Phage_lysozyme2"/>
</dbReference>
<gene>
    <name evidence="3" type="ORF">D3P96_08330</name>
</gene>
<dbReference type="InterPro" id="IPR038765">
    <property type="entry name" value="Papain-like_cys_pep_sf"/>
</dbReference>
<dbReference type="Gene3D" id="1.10.530.10">
    <property type="match status" value="1"/>
</dbReference>
<accession>A0A3P2R940</accession>
<dbReference type="Pfam" id="PF05257">
    <property type="entry name" value="CHAP"/>
    <property type="match status" value="1"/>
</dbReference>
<dbReference type="SUPFAM" id="SSF54001">
    <property type="entry name" value="Cysteine proteinases"/>
    <property type="match status" value="1"/>
</dbReference>
<evidence type="ECO:0000313" key="3">
    <source>
        <dbReference type="EMBL" id="RRG17327.1"/>
    </source>
</evidence>
<keyword evidence="1" id="KW-0812">Transmembrane</keyword>
<dbReference type="OrthoDB" id="2145421at2"/>
<dbReference type="PROSITE" id="PS50911">
    <property type="entry name" value="CHAP"/>
    <property type="match status" value="1"/>
</dbReference>
<proteinExistence type="predicted"/>
<protein>
    <submittedName>
        <fullName evidence="3">CHAP domain-containing protein</fullName>
    </submittedName>
</protein>